<feature type="compositionally biased region" description="Low complexity" evidence="1">
    <location>
        <begin position="421"/>
        <end position="464"/>
    </location>
</feature>
<feature type="compositionally biased region" description="Low complexity" evidence="1">
    <location>
        <begin position="518"/>
        <end position="534"/>
    </location>
</feature>
<feature type="region of interest" description="Disordered" evidence="1">
    <location>
        <begin position="300"/>
        <end position="501"/>
    </location>
</feature>
<dbReference type="Pfam" id="PF08313">
    <property type="entry name" value="SCA7"/>
    <property type="match status" value="1"/>
</dbReference>
<feature type="compositionally biased region" description="Polar residues" evidence="1">
    <location>
        <begin position="808"/>
        <end position="817"/>
    </location>
</feature>
<feature type="compositionally biased region" description="Low complexity" evidence="1">
    <location>
        <begin position="547"/>
        <end position="569"/>
    </location>
</feature>
<evidence type="ECO:0000313" key="4">
    <source>
        <dbReference type="Proteomes" id="UP000594454"/>
    </source>
</evidence>
<feature type="compositionally biased region" description="Low complexity" evidence="1">
    <location>
        <begin position="471"/>
        <end position="483"/>
    </location>
</feature>
<dbReference type="Gene3D" id="6.10.140.1270">
    <property type="match status" value="1"/>
</dbReference>
<feature type="compositionally biased region" description="Low complexity" evidence="1">
    <location>
        <begin position="72"/>
        <end position="106"/>
    </location>
</feature>
<gene>
    <name evidence="3" type="ORF">HERILL_LOCUS16407</name>
</gene>
<name>A0A7R8V9S6_HERIL</name>
<feature type="region of interest" description="Disordered" evidence="1">
    <location>
        <begin position="653"/>
        <end position="751"/>
    </location>
</feature>
<feature type="region of interest" description="Disordered" evidence="1">
    <location>
        <begin position="808"/>
        <end position="830"/>
    </location>
</feature>
<protein>
    <recommendedName>
        <fullName evidence="2">SCA7 domain-containing protein</fullName>
    </recommendedName>
</protein>
<feature type="region of interest" description="Disordered" evidence="1">
    <location>
        <begin position="517"/>
        <end position="597"/>
    </location>
</feature>
<feature type="compositionally biased region" description="Low complexity" evidence="1">
    <location>
        <begin position="666"/>
        <end position="676"/>
    </location>
</feature>
<feature type="compositionally biased region" description="Low complexity" evidence="1">
    <location>
        <begin position="378"/>
        <end position="407"/>
    </location>
</feature>
<feature type="region of interest" description="Disordered" evidence="1">
    <location>
        <begin position="1360"/>
        <end position="1408"/>
    </location>
</feature>
<evidence type="ECO:0000256" key="1">
    <source>
        <dbReference type="SAM" id="MobiDB-lite"/>
    </source>
</evidence>
<dbReference type="PANTHER" id="PTHR15117">
    <property type="entry name" value="ATAXIN 7 RELATED"/>
    <property type="match status" value="1"/>
</dbReference>
<feature type="compositionally biased region" description="Low complexity" evidence="1">
    <location>
        <begin position="683"/>
        <end position="711"/>
    </location>
</feature>
<feature type="compositionally biased region" description="Basic and acidic residues" evidence="1">
    <location>
        <begin position="157"/>
        <end position="166"/>
    </location>
</feature>
<dbReference type="PROSITE" id="PS51505">
    <property type="entry name" value="SCA7"/>
    <property type="match status" value="1"/>
</dbReference>
<sequence>MAAAAITSTSSSSIQNVAGGNNSVSNSSLVNLGSTSISSSNAGSESAVISSTSASSVISSSSNSSRSRRSSKLSQSNYSDSKSMYSSVNNSSFASSKSSSNQGNTDSHSKSKIGQRKWKDDSVGNSSGTKSRSFKWKLNSDHHTTAPDDEPGSSNKSDVDRRKWKDMDKTKALNTVASLQKMKGLKWTAFSESMGESDEDDIAERTKKKETSERNKVHLYKLKGLRWKSFAADTNSVLAASSDDGETSHQRKNRDKGTVLRLDRSDMDLYGLCPETDPFYAVICDICNAVVKPQGLHKHMLHRHHGSHSNSHHSQHHLHHHRHVLPNYMSNTTSGDRQVTDHHASSSTHVTTSSIASQASSERGTEKSTSKSMPGEASPSLTQSHQTSSSSRAASSSAVHSSPTSSKNKSKSTGKTKSKSSKNGNNASGHSSSTTQSPSPSSASSSSTNFSTSGSRSGASSTATQNGIAMSSPTTVAVSSTSAHQPRSNLSTGQQSNQKQLRTGTNLYSIASGQHFQSSGKSISSKSASSKHIGSGTGEFNNTDNPSLNTATSSNSNSSVSSACSSNSLTGSVTPRRTYGRCKSSSSSTERRTVPIKEREYDANKHCGVISGDSTRPCTRSLTCKAHSLSMRRMVSGRSKSFDKLLADHRATKELPLATKSRAMPELESSNSSSSMDLDRRSVSSNSNLSVEVQVSSTASSQSSVTATGAVESTGVNSKQSTPPPTATTSAISKSNNQPCPSSSRTTSPSLAASYNSNRLAATPMPVDETTDLPTTETVETICMGENDNTIQININRDGTTQSIASVNRRGTQTTTSELRRRSSDEPHRARVTARVIDTSRANVPPELLDDSKFATNIFSPESTVLSGPIRLLDESESAKSSRIEPEADVDMSDMSEERKLQLMVQRKVSKKNKILFRDPNRPSPSAITIPPAAEIVAQAFAEENPTATLTDAQFVMDPETNVVSVSVCGTFNPDNIQFNWAPFNQEFIESTLSQALSPYGITVTSNSSQHPTEQVYGNPSLMPNAEEEGFQIHHLPPLTEEQYNQMRPEFINGMPKPSLLGCPGIKSEIKEEAEDLENSPHQPILPLIKQEGIKDEIKLEIKEEPMEDDNLDDDINQSDVLNVSQSTLRSTTAESVTDTSTVDESIMEEWMGSTSNLPDPTKAFKIVPEIMSQSPEPMSLDLDGSYDGDIEFLQPIASSLSKTSTECLTSINEKENSNCSNEERMRYFTVDDEIYRNENNGSAPNWYYGRLPKPYYVNTFGLVKLRGGTNFRKSILCTRRANSSIHAYQTLFQGGHATFFRRDNCSTLGSKHCTVDSNGAISLSANSSFDASKNMNSNSPGSMRSGCMSTVATSGNAIKGVKQTRRQNSANSPSSQVLKRQPPNFISSASTQTPPSSPFYKRYQSVGSTSKVRLQKRSIIMHFRGNGGGPQHLSKTCAILQSQIVHKLAEQLLGFKKSPKNTDESQSSSVGNYAKGAATKQDHMGINNLIVTGIHHYRRHCRPIRRQHRHLQPPLGAQQIALTATVTTSKVHSISDGNTIGNSIRSPGNGHHDQFCSKQLYKRHSIDSVQGEELNTPDFEDKDNQPHALTQSELRDLIRDLDLSQEKMELLRSRPQQWNLLQNYIIVSMYRKHQRKGQYFKYLREQFLRLNDPKIKEGIFVGLQIRQLVKDSAFDLVLEGREKEA</sequence>
<keyword evidence="4" id="KW-1185">Reference proteome</keyword>
<feature type="compositionally biased region" description="Polar residues" evidence="1">
    <location>
        <begin position="1367"/>
        <end position="1379"/>
    </location>
</feature>
<dbReference type="InterPro" id="IPR052237">
    <property type="entry name" value="Ataxin-7-like_regulator"/>
</dbReference>
<dbReference type="PANTHER" id="PTHR15117:SF24">
    <property type="entry name" value="SCA7 DOMAIN-CONTAINING PROTEIN"/>
    <property type="match status" value="1"/>
</dbReference>
<proteinExistence type="predicted"/>
<dbReference type="InterPro" id="IPR013243">
    <property type="entry name" value="SCA7_dom"/>
</dbReference>
<feature type="compositionally biased region" description="Polar residues" evidence="1">
    <location>
        <begin position="484"/>
        <end position="501"/>
    </location>
</feature>
<evidence type="ECO:0000313" key="3">
    <source>
        <dbReference type="EMBL" id="CAD7094181.1"/>
    </source>
</evidence>
<feature type="compositionally biased region" description="Basic residues" evidence="1">
    <location>
        <begin position="300"/>
        <end position="324"/>
    </location>
</feature>
<dbReference type="InParanoid" id="A0A7R8V9S6"/>
<feature type="compositionally biased region" description="Basic and acidic residues" evidence="1">
    <location>
        <begin position="818"/>
        <end position="829"/>
    </location>
</feature>
<dbReference type="Proteomes" id="UP000594454">
    <property type="component" value="Chromosome 7"/>
</dbReference>
<feature type="compositionally biased region" description="Basic residues" evidence="1">
    <location>
        <begin position="408"/>
        <end position="420"/>
    </location>
</feature>
<evidence type="ECO:0000259" key="2">
    <source>
        <dbReference type="PROSITE" id="PS51505"/>
    </source>
</evidence>
<feature type="compositionally biased region" description="Low complexity" evidence="1">
    <location>
        <begin position="1"/>
        <end position="65"/>
    </location>
</feature>
<feature type="compositionally biased region" description="Low complexity" evidence="1">
    <location>
        <begin position="345"/>
        <end position="357"/>
    </location>
</feature>
<organism evidence="3 4">
    <name type="scientific">Hermetia illucens</name>
    <name type="common">Black soldier fly</name>
    <dbReference type="NCBI Taxonomy" id="343691"/>
    <lineage>
        <taxon>Eukaryota</taxon>
        <taxon>Metazoa</taxon>
        <taxon>Ecdysozoa</taxon>
        <taxon>Arthropoda</taxon>
        <taxon>Hexapoda</taxon>
        <taxon>Insecta</taxon>
        <taxon>Pterygota</taxon>
        <taxon>Neoptera</taxon>
        <taxon>Endopterygota</taxon>
        <taxon>Diptera</taxon>
        <taxon>Brachycera</taxon>
        <taxon>Stratiomyomorpha</taxon>
        <taxon>Stratiomyidae</taxon>
        <taxon>Hermetiinae</taxon>
        <taxon>Hermetia</taxon>
    </lineage>
</organism>
<feature type="domain" description="SCA7" evidence="2">
    <location>
        <begin position="594"/>
        <end position="661"/>
    </location>
</feature>
<dbReference type="EMBL" id="LR899015">
    <property type="protein sequence ID" value="CAD7094181.1"/>
    <property type="molecule type" value="Genomic_DNA"/>
</dbReference>
<reference evidence="3 4" key="1">
    <citation type="submission" date="2020-11" db="EMBL/GenBank/DDBJ databases">
        <authorList>
            <person name="Wallbank WR R."/>
            <person name="Pardo Diaz C."/>
            <person name="Kozak K."/>
            <person name="Martin S."/>
            <person name="Jiggins C."/>
            <person name="Moest M."/>
            <person name="Warren A I."/>
            <person name="Generalovic N T."/>
            <person name="Byers J.R.P. K."/>
            <person name="Montejo-Kovacevich G."/>
            <person name="Yen C E."/>
        </authorList>
    </citation>
    <scope>NUCLEOTIDE SEQUENCE [LARGE SCALE GENOMIC DNA]</scope>
</reference>
<feature type="compositionally biased region" description="Low complexity" evidence="1">
    <location>
        <begin position="741"/>
        <end position="751"/>
    </location>
</feature>
<accession>A0A7R8V9S6</accession>
<dbReference type="OrthoDB" id="21678at2759"/>
<feature type="region of interest" description="Disordered" evidence="1">
    <location>
        <begin position="1"/>
        <end position="166"/>
    </location>
</feature>
<feature type="compositionally biased region" description="Polar residues" evidence="1">
    <location>
        <begin position="328"/>
        <end position="337"/>
    </location>
</feature>